<evidence type="ECO:0000313" key="1">
    <source>
        <dbReference type="EMBL" id="JAD90883.1"/>
    </source>
</evidence>
<sequence length="58" mass="6528">MYTTVVPTKLYTGHWAQIKENSTYYEQVDTKNGCQSKGSSMGSLPQAIDTSNKCFELF</sequence>
<organism evidence="1">
    <name type="scientific">Arundo donax</name>
    <name type="common">Giant reed</name>
    <name type="synonym">Donax arundinaceus</name>
    <dbReference type="NCBI Taxonomy" id="35708"/>
    <lineage>
        <taxon>Eukaryota</taxon>
        <taxon>Viridiplantae</taxon>
        <taxon>Streptophyta</taxon>
        <taxon>Embryophyta</taxon>
        <taxon>Tracheophyta</taxon>
        <taxon>Spermatophyta</taxon>
        <taxon>Magnoliopsida</taxon>
        <taxon>Liliopsida</taxon>
        <taxon>Poales</taxon>
        <taxon>Poaceae</taxon>
        <taxon>PACMAD clade</taxon>
        <taxon>Arundinoideae</taxon>
        <taxon>Arundineae</taxon>
        <taxon>Arundo</taxon>
    </lineage>
</organism>
<protein>
    <submittedName>
        <fullName evidence="1">Uncharacterized protein</fullName>
    </submittedName>
</protein>
<accession>A0A0A9DW07</accession>
<dbReference type="AlphaFoldDB" id="A0A0A9DW07"/>
<name>A0A0A9DW07_ARUDO</name>
<proteinExistence type="predicted"/>
<dbReference type="EMBL" id="GBRH01207012">
    <property type="protein sequence ID" value="JAD90883.1"/>
    <property type="molecule type" value="Transcribed_RNA"/>
</dbReference>
<reference evidence="1" key="1">
    <citation type="submission" date="2014-09" db="EMBL/GenBank/DDBJ databases">
        <authorList>
            <person name="Magalhaes I.L.F."/>
            <person name="Oliveira U."/>
            <person name="Santos F.R."/>
            <person name="Vidigal T.H.D.A."/>
            <person name="Brescovit A.D."/>
            <person name="Santos A.J."/>
        </authorList>
    </citation>
    <scope>NUCLEOTIDE SEQUENCE</scope>
    <source>
        <tissue evidence="1">Shoot tissue taken approximately 20 cm above the soil surface</tissue>
    </source>
</reference>
<reference evidence="1" key="2">
    <citation type="journal article" date="2015" name="Data Brief">
        <title>Shoot transcriptome of the giant reed, Arundo donax.</title>
        <authorList>
            <person name="Barrero R.A."/>
            <person name="Guerrero F.D."/>
            <person name="Moolhuijzen P."/>
            <person name="Goolsby J.A."/>
            <person name="Tidwell J."/>
            <person name="Bellgard S.E."/>
            <person name="Bellgard M.I."/>
        </authorList>
    </citation>
    <scope>NUCLEOTIDE SEQUENCE</scope>
    <source>
        <tissue evidence="1">Shoot tissue taken approximately 20 cm above the soil surface</tissue>
    </source>
</reference>